<proteinExistence type="predicted"/>
<feature type="compositionally biased region" description="Acidic residues" evidence="1">
    <location>
        <begin position="241"/>
        <end position="258"/>
    </location>
</feature>
<organism evidence="3 4">
    <name type="scientific">Musca domestica</name>
    <name type="common">House fly</name>
    <dbReference type="NCBI Taxonomy" id="7370"/>
    <lineage>
        <taxon>Eukaryota</taxon>
        <taxon>Metazoa</taxon>
        <taxon>Ecdysozoa</taxon>
        <taxon>Arthropoda</taxon>
        <taxon>Hexapoda</taxon>
        <taxon>Insecta</taxon>
        <taxon>Pterygota</taxon>
        <taxon>Neoptera</taxon>
        <taxon>Endopterygota</taxon>
        <taxon>Diptera</taxon>
        <taxon>Brachycera</taxon>
        <taxon>Muscomorpha</taxon>
        <taxon>Muscoidea</taxon>
        <taxon>Muscidae</taxon>
        <taxon>Musca</taxon>
    </lineage>
</organism>
<evidence type="ECO:0000256" key="1">
    <source>
        <dbReference type="SAM" id="MobiDB-lite"/>
    </source>
</evidence>
<evidence type="ECO:0000256" key="2">
    <source>
        <dbReference type="SAM" id="Phobius"/>
    </source>
</evidence>
<keyword evidence="2" id="KW-0472">Membrane</keyword>
<feature type="compositionally biased region" description="Low complexity" evidence="1">
    <location>
        <begin position="481"/>
        <end position="497"/>
    </location>
</feature>
<feature type="region of interest" description="Disordered" evidence="1">
    <location>
        <begin position="475"/>
        <end position="600"/>
    </location>
</feature>
<feature type="compositionally biased region" description="Basic and acidic residues" evidence="1">
    <location>
        <begin position="291"/>
        <end position="300"/>
    </location>
</feature>
<dbReference type="RefSeq" id="XP_058975935.1">
    <property type="nucleotide sequence ID" value="XM_059119952.1"/>
</dbReference>
<sequence length="600" mass="67341">MAQETKIQQQQPQESAGDEITTAPPGDEEEIEEIEIPQNKTVMDKLQMICEKFAATGMGQTILGSCDRVLKVLEETSKWSLPQDDTDAKLERPLPWIFFIPLIVWLRVIRMWLSFVCIMMGGSPMTAEKMVYNIQIKRRRLRAIRVPALRAARRMEPDSSGMMVSGKNQTFMGKIRSLFGSAVCKPGQRRDVPSRRAFGMGNISKVMEEMSGERSVKRPRDDDNADLNMTVDQMLEKYANEDSEDDSDYVPNEEDEESSSSSSSESISSAEAADLSKSKASKDQSSSLDHSVVEVKENGGPKHRPMPKPIADIKLEPISDADSGSDMAKTPKPQSGETNKSGSQTKSSTEVATVEKQQQQKDQQQPPQKQQQSQQHQEKEKEQQKEVLTPKNQHKLNIIQDPEAKQKSTPGHESAASLKPVLGAKTAAASQQTASPKPPSPQVTTSPTFREKHYRTITTETSITEYDWSIVVKTEITQRKSSPAYRRSSPTYRRSSPVPIPRDAPSSFQLTPASSTEDIFYSPIGSPQDFHHIFHPAPIVKVTPAEAHHSTPKEADEPNDSSASETPERQQKKPQNKQQQHHHYQQHHHHNNKNRNKNRR</sequence>
<feature type="region of interest" description="Disordered" evidence="1">
    <location>
        <begin position="201"/>
        <end position="227"/>
    </location>
</feature>
<dbReference type="Pfam" id="PF16091">
    <property type="entry name" value="DUF4820"/>
    <property type="match status" value="1"/>
</dbReference>
<name>A0ABM3UQX6_MUSDO</name>
<feature type="compositionally biased region" description="Low complexity" evidence="1">
    <location>
        <begin position="259"/>
        <end position="273"/>
    </location>
</feature>
<dbReference type="Proteomes" id="UP001652621">
    <property type="component" value="Unplaced"/>
</dbReference>
<feature type="compositionally biased region" description="Basic and acidic residues" evidence="1">
    <location>
        <begin position="376"/>
        <end position="385"/>
    </location>
</feature>
<evidence type="ECO:0000313" key="4">
    <source>
        <dbReference type="RefSeq" id="XP_058975935.1"/>
    </source>
</evidence>
<feature type="transmembrane region" description="Helical" evidence="2">
    <location>
        <begin position="96"/>
        <end position="120"/>
    </location>
</feature>
<feature type="compositionally biased region" description="Polar residues" evidence="1">
    <location>
        <begin position="506"/>
        <end position="517"/>
    </location>
</feature>
<feature type="compositionally biased region" description="Polar residues" evidence="1">
    <location>
        <begin position="332"/>
        <end position="351"/>
    </location>
</feature>
<gene>
    <name evidence="4" type="primary">LOC131801371</name>
</gene>
<feature type="compositionally biased region" description="Low complexity" evidence="1">
    <location>
        <begin position="355"/>
        <end position="375"/>
    </location>
</feature>
<keyword evidence="2" id="KW-1133">Transmembrane helix</keyword>
<dbReference type="InterPro" id="IPR032150">
    <property type="entry name" value="DUF4820"/>
</dbReference>
<feature type="region of interest" description="Disordered" evidence="1">
    <location>
        <begin position="240"/>
        <end position="456"/>
    </location>
</feature>
<feature type="compositionally biased region" description="Basic and acidic residues" evidence="1">
    <location>
        <begin position="546"/>
        <end position="556"/>
    </location>
</feature>
<feature type="region of interest" description="Disordered" evidence="1">
    <location>
        <begin position="1"/>
        <end position="30"/>
    </location>
</feature>
<accession>A0ABM3UQX6</accession>
<keyword evidence="3" id="KW-1185">Reference proteome</keyword>
<feature type="compositionally biased region" description="Basic residues" evidence="1">
    <location>
        <begin position="572"/>
        <end position="600"/>
    </location>
</feature>
<reference evidence="4" key="1">
    <citation type="submission" date="2025-08" db="UniProtKB">
        <authorList>
            <consortium name="RefSeq"/>
        </authorList>
    </citation>
    <scope>IDENTIFICATION</scope>
    <source>
        <strain evidence="4">Aabys</strain>
        <tissue evidence="4">Whole body</tissue>
    </source>
</reference>
<keyword evidence="2" id="KW-0812">Transmembrane</keyword>
<protein>
    <submittedName>
        <fullName evidence="4">Uncharacterized protein LOC131801371 isoform X1</fullName>
    </submittedName>
</protein>
<feature type="compositionally biased region" description="Low complexity" evidence="1">
    <location>
        <begin position="424"/>
        <end position="435"/>
    </location>
</feature>
<evidence type="ECO:0000313" key="3">
    <source>
        <dbReference type="Proteomes" id="UP001652621"/>
    </source>
</evidence>
<dbReference type="GeneID" id="131801371"/>
<feature type="compositionally biased region" description="Basic and acidic residues" evidence="1">
    <location>
        <begin position="206"/>
        <end position="222"/>
    </location>
</feature>